<dbReference type="Proteomes" id="UP000790377">
    <property type="component" value="Unassembled WGS sequence"/>
</dbReference>
<evidence type="ECO:0000313" key="2">
    <source>
        <dbReference type="Proteomes" id="UP000790377"/>
    </source>
</evidence>
<accession>A0ACB8A1S8</accession>
<gene>
    <name evidence="1" type="ORF">BJ138DRAFT_495618</name>
</gene>
<comment type="caution">
    <text evidence="1">The sequence shown here is derived from an EMBL/GenBank/DDBJ whole genome shotgun (WGS) entry which is preliminary data.</text>
</comment>
<keyword evidence="2" id="KW-1185">Reference proteome</keyword>
<protein>
    <submittedName>
        <fullName evidence="1">Uncharacterized protein</fullName>
    </submittedName>
</protein>
<name>A0ACB8A1S8_9AGAM</name>
<sequence length="288" mass="31864">MTTIEDPSSINYEITNQPILMCTFLAILLFGVASAQTFYYFHKFPNDGYITRIAVGSIWLVEAVHSGLLVNGINHLLIAKAGDLSALLFIYYGLSVAYIFGYVSTYFVNLTISRNPLMCIAAGILATARVAAELAFCIMSIMYSEWQLFADVLLKPFLTALVLSAAVDCVIAISMTYYLRQGRTSFAHTRSIVNRLIRYVVGSGLLTFLFTTAIMLSLLIPRRSLRAGLTFFAMVPVQSKLYTNSLLVSCVQWDSFSHNGTESSYRFDQHRRAASGSDIPMLSAEANG</sequence>
<reference evidence="1" key="1">
    <citation type="journal article" date="2021" name="New Phytol.">
        <title>Evolutionary innovations through gain and loss of genes in the ectomycorrhizal Boletales.</title>
        <authorList>
            <person name="Wu G."/>
            <person name="Miyauchi S."/>
            <person name="Morin E."/>
            <person name="Kuo A."/>
            <person name="Drula E."/>
            <person name="Varga T."/>
            <person name="Kohler A."/>
            <person name="Feng B."/>
            <person name="Cao Y."/>
            <person name="Lipzen A."/>
            <person name="Daum C."/>
            <person name="Hundley H."/>
            <person name="Pangilinan J."/>
            <person name="Johnson J."/>
            <person name="Barry K."/>
            <person name="LaButti K."/>
            <person name="Ng V."/>
            <person name="Ahrendt S."/>
            <person name="Min B."/>
            <person name="Choi I.G."/>
            <person name="Park H."/>
            <person name="Plett J.M."/>
            <person name="Magnuson J."/>
            <person name="Spatafora J.W."/>
            <person name="Nagy L.G."/>
            <person name="Henrissat B."/>
            <person name="Grigoriev I.V."/>
            <person name="Yang Z.L."/>
            <person name="Xu J."/>
            <person name="Martin F.M."/>
        </authorList>
    </citation>
    <scope>NUCLEOTIDE SEQUENCE</scope>
    <source>
        <strain evidence="1">ATCC 28755</strain>
    </source>
</reference>
<dbReference type="EMBL" id="MU267899">
    <property type="protein sequence ID" value="KAH7907495.1"/>
    <property type="molecule type" value="Genomic_DNA"/>
</dbReference>
<proteinExistence type="predicted"/>
<organism evidence="1 2">
    <name type="scientific">Hygrophoropsis aurantiaca</name>
    <dbReference type="NCBI Taxonomy" id="72124"/>
    <lineage>
        <taxon>Eukaryota</taxon>
        <taxon>Fungi</taxon>
        <taxon>Dikarya</taxon>
        <taxon>Basidiomycota</taxon>
        <taxon>Agaricomycotina</taxon>
        <taxon>Agaricomycetes</taxon>
        <taxon>Agaricomycetidae</taxon>
        <taxon>Boletales</taxon>
        <taxon>Coniophorineae</taxon>
        <taxon>Hygrophoropsidaceae</taxon>
        <taxon>Hygrophoropsis</taxon>
    </lineage>
</organism>
<evidence type="ECO:0000313" key="1">
    <source>
        <dbReference type="EMBL" id="KAH7907495.1"/>
    </source>
</evidence>